<keyword evidence="3" id="KW-1185">Reference proteome</keyword>
<accession>A0A840UZB4</accession>
<keyword evidence="1" id="KW-0472">Membrane</keyword>
<evidence type="ECO:0000313" key="2">
    <source>
        <dbReference type="EMBL" id="MBB5348794.1"/>
    </source>
</evidence>
<dbReference type="Proteomes" id="UP000539642">
    <property type="component" value="Unassembled WGS sequence"/>
</dbReference>
<organism evidence="2 3">
    <name type="scientific">Desulfoprunum benzoelyticum</name>
    <dbReference type="NCBI Taxonomy" id="1506996"/>
    <lineage>
        <taxon>Bacteria</taxon>
        <taxon>Pseudomonadati</taxon>
        <taxon>Thermodesulfobacteriota</taxon>
        <taxon>Desulfobulbia</taxon>
        <taxon>Desulfobulbales</taxon>
        <taxon>Desulfobulbaceae</taxon>
        <taxon>Desulfoprunum</taxon>
    </lineage>
</organism>
<comment type="caution">
    <text evidence="2">The sequence shown here is derived from an EMBL/GenBank/DDBJ whole genome shotgun (WGS) entry which is preliminary data.</text>
</comment>
<gene>
    <name evidence="2" type="ORF">HNQ81_002534</name>
</gene>
<evidence type="ECO:0000256" key="1">
    <source>
        <dbReference type="SAM" id="Phobius"/>
    </source>
</evidence>
<protein>
    <submittedName>
        <fullName evidence="2">Uncharacterized protein</fullName>
    </submittedName>
</protein>
<dbReference type="AlphaFoldDB" id="A0A840UZB4"/>
<reference evidence="2 3" key="1">
    <citation type="submission" date="2020-08" db="EMBL/GenBank/DDBJ databases">
        <title>Genomic Encyclopedia of Type Strains, Phase IV (KMG-IV): sequencing the most valuable type-strain genomes for metagenomic binning, comparative biology and taxonomic classification.</title>
        <authorList>
            <person name="Goeker M."/>
        </authorList>
    </citation>
    <scope>NUCLEOTIDE SEQUENCE [LARGE SCALE GENOMIC DNA]</scope>
    <source>
        <strain evidence="2 3">DSM 28570</strain>
    </source>
</reference>
<dbReference type="RefSeq" id="WP_183351618.1">
    <property type="nucleotide sequence ID" value="NZ_JACHEO010000015.1"/>
</dbReference>
<keyword evidence="1" id="KW-1133">Transmembrane helix</keyword>
<dbReference type="EMBL" id="JACHEO010000015">
    <property type="protein sequence ID" value="MBB5348794.1"/>
    <property type="molecule type" value="Genomic_DNA"/>
</dbReference>
<proteinExistence type="predicted"/>
<evidence type="ECO:0000313" key="3">
    <source>
        <dbReference type="Proteomes" id="UP000539642"/>
    </source>
</evidence>
<name>A0A840UZB4_9BACT</name>
<sequence>MKQNRQVRFELSWSGVTAIMVVCVCICLWMFVLGVWTGQALLQPPSSRQQSLVDVGLAVIAPLFGIERQNGPDR</sequence>
<feature type="transmembrane region" description="Helical" evidence="1">
    <location>
        <begin position="12"/>
        <end position="36"/>
    </location>
</feature>
<keyword evidence="1" id="KW-0812">Transmembrane</keyword>